<evidence type="ECO:0000256" key="3">
    <source>
        <dbReference type="ARBA" id="ARBA00022960"/>
    </source>
</evidence>
<keyword evidence="3 7" id="KW-0133">Cell shape</keyword>
<dbReference type="GO" id="GO:0009252">
    <property type="term" value="P:peptidoglycan biosynthetic process"/>
    <property type="evidence" value="ECO:0007669"/>
    <property type="project" value="UniProtKB-UniRule"/>
</dbReference>
<dbReference type="FunFam" id="3.40.50.1860:FF:000001">
    <property type="entry name" value="Glutamate racemase"/>
    <property type="match status" value="1"/>
</dbReference>
<dbReference type="PROSITE" id="PS00924">
    <property type="entry name" value="ASP_GLU_RACEMASE_2"/>
    <property type="match status" value="1"/>
</dbReference>
<name>A0A937XFT3_UNCW3</name>
<gene>
    <name evidence="7" type="primary">murI</name>
    <name evidence="9" type="ORF">FJY68_07040</name>
</gene>
<dbReference type="InterPro" id="IPR001920">
    <property type="entry name" value="Asp/Glu_race"/>
</dbReference>
<feature type="binding site" evidence="7">
    <location>
        <begin position="51"/>
        <end position="52"/>
    </location>
    <ligand>
        <name>substrate</name>
    </ligand>
</feature>
<proteinExistence type="inferred from homology"/>
<dbReference type="PANTHER" id="PTHR21198">
    <property type="entry name" value="GLUTAMATE RACEMASE"/>
    <property type="match status" value="1"/>
</dbReference>
<feature type="compositionally biased region" description="Basic residues" evidence="8">
    <location>
        <begin position="288"/>
        <end position="300"/>
    </location>
</feature>
<dbReference type="Proteomes" id="UP000779900">
    <property type="component" value="Unassembled WGS sequence"/>
</dbReference>
<comment type="similarity">
    <text evidence="7">Belongs to the aspartate/glutamate racemases family.</text>
</comment>
<evidence type="ECO:0000256" key="6">
    <source>
        <dbReference type="ARBA" id="ARBA00023316"/>
    </source>
</evidence>
<dbReference type="SUPFAM" id="SSF53681">
    <property type="entry name" value="Aspartate/glutamate racemase"/>
    <property type="match status" value="2"/>
</dbReference>
<dbReference type="GO" id="GO:0008881">
    <property type="term" value="F:glutamate racemase activity"/>
    <property type="evidence" value="ECO:0007669"/>
    <property type="project" value="UniProtKB-UniRule"/>
</dbReference>
<feature type="region of interest" description="Disordered" evidence="8">
    <location>
        <begin position="280"/>
        <end position="300"/>
    </location>
</feature>
<evidence type="ECO:0000313" key="9">
    <source>
        <dbReference type="EMBL" id="MBM3331594.1"/>
    </source>
</evidence>
<feature type="binding site" evidence="7">
    <location>
        <begin position="19"/>
        <end position="20"/>
    </location>
    <ligand>
        <name>substrate</name>
    </ligand>
</feature>
<evidence type="ECO:0000256" key="7">
    <source>
        <dbReference type="HAMAP-Rule" id="MF_00258"/>
    </source>
</evidence>
<evidence type="ECO:0000256" key="5">
    <source>
        <dbReference type="ARBA" id="ARBA00023235"/>
    </source>
</evidence>
<evidence type="ECO:0000313" key="10">
    <source>
        <dbReference type="Proteomes" id="UP000779900"/>
    </source>
</evidence>
<feature type="active site" description="Proton donor/acceptor" evidence="7">
    <location>
        <position position="82"/>
    </location>
</feature>
<keyword evidence="4 7" id="KW-0573">Peptidoglycan synthesis</keyword>
<comment type="pathway">
    <text evidence="7">Cell wall biogenesis; peptidoglycan biosynthesis.</text>
</comment>
<dbReference type="HAMAP" id="MF_00258">
    <property type="entry name" value="Glu_racemase"/>
    <property type="match status" value="1"/>
</dbReference>
<keyword evidence="5 7" id="KW-0413">Isomerase</keyword>
<reference evidence="9" key="1">
    <citation type="submission" date="2019-03" db="EMBL/GenBank/DDBJ databases">
        <title>Lake Tanganyika Metagenome-Assembled Genomes (MAGs).</title>
        <authorList>
            <person name="Tran P."/>
        </authorList>
    </citation>
    <scope>NUCLEOTIDE SEQUENCE</scope>
    <source>
        <strain evidence="9">K_DeepCast_150m_m2_040</strain>
    </source>
</reference>
<dbReference type="EMBL" id="VGIR01000036">
    <property type="protein sequence ID" value="MBM3331594.1"/>
    <property type="molecule type" value="Genomic_DNA"/>
</dbReference>
<dbReference type="InterPro" id="IPR033134">
    <property type="entry name" value="Asp/Glu_racemase_AS_2"/>
</dbReference>
<dbReference type="EC" id="5.1.1.3" evidence="2 7"/>
<evidence type="ECO:0000256" key="8">
    <source>
        <dbReference type="SAM" id="MobiDB-lite"/>
    </source>
</evidence>
<comment type="catalytic activity">
    <reaction evidence="1 7">
        <text>L-glutamate = D-glutamate</text>
        <dbReference type="Rhea" id="RHEA:12813"/>
        <dbReference type="ChEBI" id="CHEBI:29985"/>
        <dbReference type="ChEBI" id="CHEBI:29986"/>
        <dbReference type="EC" id="5.1.1.3"/>
    </reaction>
</comment>
<evidence type="ECO:0000256" key="1">
    <source>
        <dbReference type="ARBA" id="ARBA00001602"/>
    </source>
</evidence>
<dbReference type="Gene3D" id="3.40.50.1860">
    <property type="match status" value="2"/>
</dbReference>
<keyword evidence="6 7" id="KW-0961">Cell wall biogenesis/degradation</keyword>
<organism evidence="9 10">
    <name type="scientific">candidate division WOR-3 bacterium</name>
    <dbReference type="NCBI Taxonomy" id="2052148"/>
    <lineage>
        <taxon>Bacteria</taxon>
        <taxon>Bacteria division WOR-3</taxon>
    </lineage>
</organism>
<feature type="binding site" evidence="7">
    <location>
        <begin position="194"/>
        <end position="195"/>
    </location>
    <ligand>
        <name>substrate</name>
    </ligand>
</feature>
<comment type="caution">
    <text evidence="9">The sequence shown here is derived from an EMBL/GenBank/DDBJ whole genome shotgun (WGS) entry which is preliminary data.</text>
</comment>
<protein>
    <recommendedName>
        <fullName evidence="2 7">Glutamate racemase</fullName>
        <ecNumber evidence="2 7">5.1.1.3</ecNumber>
    </recommendedName>
</protein>
<dbReference type="PANTHER" id="PTHR21198:SF2">
    <property type="entry name" value="GLUTAMATE RACEMASE"/>
    <property type="match status" value="1"/>
</dbReference>
<accession>A0A937XFT3</accession>
<comment type="caution">
    <text evidence="7">Lacks conserved residue(s) required for the propagation of feature annotation.</text>
</comment>
<evidence type="ECO:0000256" key="4">
    <source>
        <dbReference type="ARBA" id="ARBA00022984"/>
    </source>
</evidence>
<evidence type="ECO:0000256" key="2">
    <source>
        <dbReference type="ARBA" id="ARBA00013090"/>
    </source>
</evidence>
<dbReference type="AlphaFoldDB" id="A0A937XFT3"/>
<dbReference type="InterPro" id="IPR004391">
    <property type="entry name" value="Glu_race"/>
</dbReference>
<sequence>MRNRTRPNPDAGAPIGVFDSGIGGLTVVRALRRRLPGESIVYFGDPARSPYGTKSADTILRFAVEDAGFLLSRGVKLVIVACHSASSSALPELERRLPVPVLGVVEPGARAAVRATKSNRIAVIGTSATIASGAYERAIRRLRRKVEIIAKPTPLFVPLVEEGWLDNDIAEAVARRYLAGLAEEGVDTLLLGCTHFPLLARVIGRVLGPGVALVDSAEQTAATAEELLAGQRLLNSGGAVRHRFYLSDLAPSFQTVGERFLGEQMGDVVRASVGDVPEARVSRSRPPVPRRVRRTSRVKR</sequence>
<dbReference type="GO" id="GO:0071555">
    <property type="term" value="P:cell wall organization"/>
    <property type="evidence" value="ECO:0007669"/>
    <property type="project" value="UniProtKB-KW"/>
</dbReference>
<comment type="function">
    <text evidence="7">Provides the (R)-glutamate required for cell wall biosynthesis.</text>
</comment>
<dbReference type="GO" id="GO:0008360">
    <property type="term" value="P:regulation of cell shape"/>
    <property type="evidence" value="ECO:0007669"/>
    <property type="project" value="UniProtKB-KW"/>
</dbReference>
<dbReference type="NCBIfam" id="TIGR00067">
    <property type="entry name" value="glut_race"/>
    <property type="match status" value="1"/>
</dbReference>
<dbReference type="InterPro" id="IPR015942">
    <property type="entry name" value="Asp/Glu/hydantoin_racemase"/>
</dbReference>
<feature type="active site" description="Proton donor/acceptor" evidence="7">
    <location>
        <position position="193"/>
    </location>
</feature>
<dbReference type="Pfam" id="PF01177">
    <property type="entry name" value="Asp_Glu_race"/>
    <property type="match status" value="1"/>
</dbReference>